<feature type="active site" description="Charge relay system" evidence="5">
    <location>
        <position position="434"/>
    </location>
</feature>
<dbReference type="EMBL" id="JAZHFV010000021">
    <property type="protein sequence ID" value="MEX4010676.1"/>
    <property type="molecule type" value="Genomic_DNA"/>
</dbReference>
<reference evidence="8 9" key="1">
    <citation type="submission" date="2024-01" db="EMBL/GenBank/DDBJ databases">
        <title>New evidence supports the origin of RcGTA from prophage.</title>
        <authorList>
            <person name="Xu Y."/>
            <person name="Liu B."/>
            <person name="Chen F."/>
        </authorList>
    </citation>
    <scope>NUCLEOTIDE SEQUENCE [LARGE SCALE GENOMIC DNA]</scope>
    <source>
        <strain evidence="8 9">CBW1107-2</strain>
    </source>
</reference>
<evidence type="ECO:0000256" key="2">
    <source>
        <dbReference type="ARBA" id="ARBA00022670"/>
    </source>
</evidence>
<comment type="similarity">
    <text evidence="1 5">Belongs to the peptidase S8 family.</text>
</comment>
<dbReference type="InterPro" id="IPR000209">
    <property type="entry name" value="Peptidase_S8/S53_dom"/>
</dbReference>
<dbReference type="Gene3D" id="3.40.50.200">
    <property type="entry name" value="Peptidase S8/S53 domain"/>
    <property type="match status" value="1"/>
</dbReference>
<keyword evidence="4 5" id="KW-0720">Serine protease</keyword>
<dbReference type="Proteomes" id="UP001559025">
    <property type="component" value="Unassembled WGS sequence"/>
</dbReference>
<dbReference type="SUPFAM" id="SSF52743">
    <property type="entry name" value="Subtilisin-like"/>
    <property type="match status" value="1"/>
</dbReference>
<dbReference type="PROSITE" id="PS00137">
    <property type="entry name" value="SUBTILASE_HIS"/>
    <property type="match status" value="1"/>
</dbReference>
<evidence type="ECO:0000256" key="6">
    <source>
        <dbReference type="SAM" id="SignalP"/>
    </source>
</evidence>
<evidence type="ECO:0000256" key="4">
    <source>
        <dbReference type="ARBA" id="ARBA00022825"/>
    </source>
</evidence>
<dbReference type="InterPro" id="IPR023828">
    <property type="entry name" value="Peptidase_S8_Ser-AS"/>
</dbReference>
<dbReference type="InterPro" id="IPR036852">
    <property type="entry name" value="Peptidase_S8/S53_dom_sf"/>
</dbReference>
<feature type="active site" description="Charge relay system" evidence="5">
    <location>
        <position position="190"/>
    </location>
</feature>
<feature type="signal peptide" evidence="6">
    <location>
        <begin position="1"/>
        <end position="28"/>
    </location>
</feature>
<dbReference type="PANTHER" id="PTHR43806:SF11">
    <property type="entry name" value="CEREVISIN-RELATED"/>
    <property type="match status" value="1"/>
</dbReference>
<keyword evidence="9" id="KW-1185">Reference proteome</keyword>
<dbReference type="InterPro" id="IPR015500">
    <property type="entry name" value="Peptidase_S8_subtilisin-rel"/>
</dbReference>
<dbReference type="PROSITE" id="PS51892">
    <property type="entry name" value="SUBTILASE"/>
    <property type="match status" value="1"/>
</dbReference>
<accession>A0ABV3X2A8</accession>
<keyword evidence="3 5" id="KW-0378">Hydrolase</keyword>
<evidence type="ECO:0000313" key="9">
    <source>
        <dbReference type="Proteomes" id="UP001559025"/>
    </source>
</evidence>
<protein>
    <submittedName>
        <fullName evidence="8">S8 family serine peptidase</fullName>
    </submittedName>
</protein>
<dbReference type="PROSITE" id="PS51257">
    <property type="entry name" value="PROKAR_LIPOPROTEIN"/>
    <property type="match status" value="1"/>
</dbReference>
<name>A0ABV3X2A8_9HYPH</name>
<proteinExistence type="inferred from homology"/>
<feature type="chain" id="PRO_5046278614" evidence="6">
    <location>
        <begin position="29"/>
        <end position="571"/>
    </location>
</feature>
<dbReference type="PANTHER" id="PTHR43806">
    <property type="entry name" value="PEPTIDASE S8"/>
    <property type="match status" value="1"/>
</dbReference>
<feature type="non-terminal residue" evidence="8">
    <location>
        <position position="571"/>
    </location>
</feature>
<sequence>MKRNTVAWRRRLLGAIASGLLLACGVTATGSAAADAAPAAVLQKVQEHEALWARLTADPEARAPVIVRFAMPALPDATSFASPAAADEAQTKAIHAVQDKILGAVLPSDTLSSAQATDALNLKRMDFSPMFGILANAEDLARFAADPNVIMIQADGVDAPHLVESLPLIEMPAMYAAGASGDGFHVAIIDTGGLSAHTFLSSRIVSEACYNSSVPEDGSVNACPGGQDTTEPGSGDDCTVSILYGCGHGTHVSGIAAGFNAAFQPQPPTNGVARDARIISINVFSEFPGERCDNLPSGFLSCILSYTSDQIKGLERVYALRNTYDIAAVNMSLGGGQHDSYCENDSRKPIIDQLKAANIATVVSAGNEAYSSSVSAPACISSAISVASSTKSDARSWFSNWGPLIDLVAPGTSIYSSYVDQNRHGHFAYLSGTSMAAPHVTGAWATLRSAFPNATVNQILAALQSTGANITDGKLAKKRINVNRARLVLASNPDPDPDPTGPANDNFANRIAVAVSVAGSTRTVTGSNVGATAEAGEPLHARSPSARTSVWWRYTPYSSGPITITTAGSSF</sequence>
<evidence type="ECO:0000256" key="3">
    <source>
        <dbReference type="ARBA" id="ARBA00022801"/>
    </source>
</evidence>
<feature type="active site" description="Charge relay system" evidence="5">
    <location>
        <position position="248"/>
    </location>
</feature>
<dbReference type="InterPro" id="IPR022398">
    <property type="entry name" value="Peptidase_S8_His-AS"/>
</dbReference>
<keyword evidence="6" id="KW-0732">Signal</keyword>
<dbReference type="InterPro" id="IPR050131">
    <property type="entry name" value="Peptidase_S8_subtilisin-like"/>
</dbReference>
<gene>
    <name evidence="8" type="ORF">V1479_25565</name>
</gene>
<evidence type="ECO:0000313" key="8">
    <source>
        <dbReference type="EMBL" id="MEX4010676.1"/>
    </source>
</evidence>
<dbReference type="PRINTS" id="PR00723">
    <property type="entry name" value="SUBTILISIN"/>
</dbReference>
<keyword evidence="2 5" id="KW-0645">Protease</keyword>
<dbReference type="Pfam" id="PF00082">
    <property type="entry name" value="Peptidase_S8"/>
    <property type="match status" value="1"/>
</dbReference>
<dbReference type="PROSITE" id="PS00138">
    <property type="entry name" value="SUBTILASE_SER"/>
    <property type="match status" value="1"/>
</dbReference>
<feature type="domain" description="Peptidase S8/S53" evidence="7">
    <location>
        <begin position="181"/>
        <end position="467"/>
    </location>
</feature>
<comment type="caution">
    <text evidence="8">The sequence shown here is derived from an EMBL/GenBank/DDBJ whole genome shotgun (WGS) entry which is preliminary data.</text>
</comment>
<evidence type="ECO:0000259" key="7">
    <source>
        <dbReference type="Pfam" id="PF00082"/>
    </source>
</evidence>
<evidence type="ECO:0000256" key="5">
    <source>
        <dbReference type="PROSITE-ProRule" id="PRU01240"/>
    </source>
</evidence>
<organism evidence="8 9">
    <name type="scientific">Neoaquamicrobium sediminum</name>
    <dbReference type="NCBI Taxonomy" id="1849104"/>
    <lineage>
        <taxon>Bacteria</taxon>
        <taxon>Pseudomonadati</taxon>
        <taxon>Pseudomonadota</taxon>
        <taxon>Alphaproteobacteria</taxon>
        <taxon>Hyphomicrobiales</taxon>
        <taxon>Phyllobacteriaceae</taxon>
        <taxon>Neoaquamicrobium</taxon>
    </lineage>
</organism>
<evidence type="ECO:0000256" key="1">
    <source>
        <dbReference type="ARBA" id="ARBA00011073"/>
    </source>
</evidence>